<name>A0AAD7E7X1_9AGAR</name>
<evidence type="ECO:0000313" key="2">
    <source>
        <dbReference type="Proteomes" id="UP001218218"/>
    </source>
</evidence>
<protein>
    <submittedName>
        <fullName evidence="1">Uncharacterized protein</fullName>
    </submittedName>
</protein>
<accession>A0AAD7E7X1</accession>
<sequence length="122" mass="12720">MVKTFHLFIAGRRLCGCTSDFHLGLGLQYRCPFAEAATGIDIQASIAAASSSAAAVAATQTVNPTDPFPVNNHGLTPEELGQLAGLRAKLAIDTQFGDTAAEIKDNADIPSLESKNDFTGAI</sequence>
<reference evidence="1" key="1">
    <citation type="submission" date="2023-03" db="EMBL/GenBank/DDBJ databases">
        <title>Massive genome expansion in bonnet fungi (Mycena s.s.) driven by repeated elements and novel gene families across ecological guilds.</title>
        <authorList>
            <consortium name="Lawrence Berkeley National Laboratory"/>
            <person name="Harder C.B."/>
            <person name="Miyauchi S."/>
            <person name="Viragh M."/>
            <person name="Kuo A."/>
            <person name="Thoen E."/>
            <person name="Andreopoulos B."/>
            <person name="Lu D."/>
            <person name="Skrede I."/>
            <person name="Drula E."/>
            <person name="Henrissat B."/>
            <person name="Morin E."/>
            <person name="Kohler A."/>
            <person name="Barry K."/>
            <person name="LaButti K."/>
            <person name="Morin E."/>
            <person name="Salamov A."/>
            <person name="Lipzen A."/>
            <person name="Mereny Z."/>
            <person name="Hegedus B."/>
            <person name="Baldrian P."/>
            <person name="Stursova M."/>
            <person name="Weitz H."/>
            <person name="Taylor A."/>
            <person name="Grigoriev I.V."/>
            <person name="Nagy L.G."/>
            <person name="Martin F."/>
            <person name="Kauserud H."/>
        </authorList>
    </citation>
    <scope>NUCLEOTIDE SEQUENCE</scope>
    <source>
        <strain evidence="1">CBHHK002</strain>
    </source>
</reference>
<proteinExistence type="predicted"/>
<organism evidence="1 2">
    <name type="scientific">Mycena albidolilacea</name>
    <dbReference type="NCBI Taxonomy" id="1033008"/>
    <lineage>
        <taxon>Eukaryota</taxon>
        <taxon>Fungi</taxon>
        <taxon>Dikarya</taxon>
        <taxon>Basidiomycota</taxon>
        <taxon>Agaricomycotina</taxon>
        <taxon>Agaricomycetes</taxon>
        <taxon>Agaricomycetidae</taxon>
        <taxon>Agaricales</taxon>
        <taxon>Marasmiineae</taxon>
        <taxon>Mycenaceae</taxon>
        <taxon>Mycena</taxon>
    </lineage>
</organism>
<evidence type="ECO:0000313" key="1">
    <source>
        <dbReference type="EMBL" id="KAJ7301569.1"/>
    </source>
</evidence>
<dbReference type="AlphaFoldDB" id="A0AAD7E7X1"/>
<dbReference type="Proteomes" id="UP001218218">
    <property type="component" value="Unassembled WGS sequence"/>
</dbReference>
<dbReference type="EMBL" id="JARIHO010000132">
    <property type="protein sequence ID" value="KAJ7301569.1"/>
    <property type="molecule type" value="Genomic_DNA"/>
</dbReference>
<comment type="caution">
    <text evidence="1">The sequence shown here is derived from an EMBL/GenBank/DDBJ whole genome shotgun (WGS) entry which is preliminary data.</text>
</comment>
<keyword evidence="2" id="KW-1185">Reference proteome</keyword>
<gene>
    <name evidence="1" type="ORF">DFH08DRAFT_827443</name>
</gene>